<accession>A0ABQ8C1H6</accession>
<feature type="compositionally biased region" description="Polar residues" evidence="1">
    <location>
        <begin position="233"/>
        <end position="244"/>
    </location>
</feature>
<protein>
    <submittedName>
        <fullName evidence="2">Uncharacterized protein</fullName>
    </submittedName>
</protein>
<feature type="region of interest" description="Disordered" evidence="1">
    <location>
        <begin position="189"/>
        <end position="244"/>
    </location>
</feature>
<gene>
    <name evidence="2" type="ORF">HID58_034154</name>
</gene>
<evidence type="ECO:0000313" key="3">
    <source>
        <dbReference type="Proteomes" id="UP000824890"/>
    </source>
</evidence>
<comment type="caution">
    <text evidence="2">The sequence shown here is derived from an EMBL/GenBank/DDBJ whole genome shotgun (WGS) entry which is preliminary data.</text>
</comment>
<proteinExistence type="predicted"/>
<organism evidence="2 3">
    <name type="scientific">Brassica napus</name>
    <name type="common">Rape</name>
    <dbReference type="NCBI Taxonomy" id="3708"/>
    <lineage>
        <taxon>Eukaryota</taxon>
        <taxon>Viridiplantae</taxon>
        <taxon>Streptophyta</taxon>
        <taxon>Embryophyta</taxon>
        <taxon>Tracheophyta</taxon>
        <taxon>Spermatophyta</taxon>
        <taxon>Magnoliopsida</taxon>
        <taxon>eudicotyledons</taxon>
        <taxon>Gunneridae</taxon>
        <taxon>Pentapetalae</taxon>
        <taxon>rosids</taxon>
        <taxon>malvids</taxon>
        <taxon>Brassicales</taxon>
        <taxon>Brassicaceae</taxon>
        <taxon>Brassiceae</taxon>
        <taxon>Brassica</taxon>
    </lineage>
</organism>
<evidence type="ECO:0000313" key="2">
    <source>
        <dbReference type="EMBL" id="KAH0910833.1"/>
    </source>
</evidence>
<dbReference type="EMBL" id="JAGKQM010000009">
    <property type="protein sequence ID" value="KAH0910833.1"/>
    <property type="molecule type" value="Genomic_DNA"/>
</dbReference>
<dbReference type="PANTHER" id="PTHR31099">
    <property type="entry name" value="OS06G0165300 PROTEIN"/>
    <property type="match status" value="1"/>
</dbReference>
<name>A0ABQ8C1H6_BRANA</name>
<sequence>MREDYLQWVLFRVLDFDVDEVSEALGISPGQLNRPSWRALIAMQNLGDLEGLVIGVAKVLYSYSISPLNGGEGRYHLHPRNRELPVQEIPKNERKRHPAFDGRWTEKFAFMRLPGVSPVWRLAYVPRVDPSFGERTTKRVLKLPSERRQIPFLVSREALERCSIWGSKGEETLAEYKRAFEVMSAKKVATKRDAPGENDDDVQFVKSNKRQAVTAPASSSKRRSKASGFTPKVSPSSASDPATVLSNLNTKVVGGKYSGFEFFQTPCRTPAYGSPLGDAPGPR</sequence>
<reference evidence="2 3" key="1">
    <citation type="submission" date="2021-05" db="EMBL/GenBank/DDBJ databases">
        <title>Genome Assembly of Synthetic Allotetraploid Brassica napus Reveals Homoeologous Exchanges between Subgenomes.</title>
        <authorList>
            <person name="Davis J.T."/>
        </authorList>
    </citation>
    <scope>NUCLEOTIDE SEQUENCE [LARGE SCALE GENOMIC DNA]</scope>
    <source>
        <strain evidence="3">cv. Da-Ae</strain>
        <tissue evidence="2">Seedling</tissue>
    </source>
</reference>
<dbReference type="Proteomes" id="UP000824890">
    <property type="component" value="Unassembled WGS sequence"/>
</dbReference>
<dbReference type="PANTHER" id="PTHR31099:SF24">
    <property type="entry name" value="AMINOTRANSFERASE-LIKE PLANT MOBILE DOMAIN-CONTAINING PROTEIN"/>
    <property type="match status" value="1"/>
</dbReference>
<keyword evidence="3" id="KW-1185">Reference proteome</keyword>
<evidence type="ECO:0000256" key="1">
    <source>
        <dbReference type="SAM" id="MobiDB-lite"/>
    </source>
</evidence>